<keyword evidence="3" id="KW-1185">Reference proteome</keyword>
<gene>
    <name evidence="2" type="ORF">RXV79_23585</name>
</gene>
<dbReference type="PROSITE" id="PS51707">
    <property type="entry name" value="CYTH"/>
    <property type="match status" value="1"/>
</dbReference>
<evidence type="ECO:0000259" key="1">
    <source>
        <dbReference type="PROSITE" id="PS51707"/>
    </source>
</evidence>
<dbReference type="PANTHER" id="PTHR21028">
    <property type="entry name" value="SI:CH211-156B7.4"/>
    <property type="match status" value="1"/>
</dbReference>
<sequence length="177" mass="19696">MARNIEIKAQMARLDAVVEALGLLGAEGPTEILQDDTFFRCETGRLKLRAFSASQGELIFYRRDNQHGPKESFYVRAPTSDPDALRQALTLAHGECGRVIKQRTLYLVGRTRVHLDRVEGLGNFLELEVVMDEDEPVSAGVDEAHRLMTALGVQPHQLVADAYVDLLTRGRTQAHDA</sequence>
<dbReference type="PANTHER" id="PTHR21028:SF2">
    <property type="entry name" value="CYTH DOMAIN-CONTAINING PROTEIN"/>
    <property type="match status" value="1"/>
</dbReference>
<organism evidence="2 3">
    <name type="scientific">Piscinibacter gummiphilus</name>
    <dbReference type="NCBI Taxonomy" id="946333"/>
    <lineage>
        <taxon>Bacteria</taxon>
        <taxon>Pseudomonadati</taxon>
        <taxon>Pseudomonadota</taxon>
        <taxon>Betaproteobacteria</taxon>
        <taxon>Burkholderiales</taxon>
        <taxon>Sphaerotilaceae</taxon>
        <taxon>Piscinibacter</taxon>
    </lineage>
</organism>
<accession>A0ABZ0CSA8</accession>
<dbReference type="SMART" id="SM01118">
    <property type="entry name" value="CYTH"/>
    <property type="match status" value="1"/>
</dbReference>
<proteinExistence type="predicted"/>
<evidence type="ECO:0000313" key="2">
    <source>
        <dbReference type="EMBL" id="WOB07876.1"/>
    </source>
</evidence>
<dbReference type="Proteomes" id="UP001303946">
    <property type="component" value="Chromosome"/>
</dbReference>
<dbReference type="Pfam" id="PF01928">
    <property type="entry name" value="CYTH"/>
    <property type="match status" value="1"/>
</dbReference>
<feature type="domain" description="CYTH" evidence="1">
    <location>
        <begin position="2"/>
        <end position="169"/>
    </location>
</feature>
<dbReference type="InterPro" id="IPR008173">
    <property type="entry name" value="Adenylyl_cyclase_CyaB"/>
</dbReference>
<dbReference type="InterPro" id="IPR033469">
    <property type="entry name" value="CYTH-like_dom_sf"/>
</dbReference>
<dbReference type="InterPro" id="IPR023577">
    <property type="entry name" value="CYTH_domain"/>
</dbReference>
<dbReference type="CDD" id="cd07890">
    <property type="entry name" value="CYTH-like_AC_IV-like"/>
    <property type="match status" value="1"/>
</dbReference>
<dbReference type="SUPFAM" id="SSF55154">
    <property type="entry name" value="CYTH-like phosphatases"/>
    <property type="match status" value="1"/>
</dbReference>
<dbReference type="EMBL" id="CP136336">
    <property type="protein sequence ID" value="WOB07876.1"/>
    <property type="molecule type" value="Genomic_DNA"/>
</dbReference>
<protein>
    <submittedName>
        <fullName evidence="2">Class IV adenylate cyclase</fullName>
    </submittedName>
</protein>
<name>A0ABZ0CSA8_9BURK</name>
<dbReference type="RefSeq" id="WP_316700536.1">
    <property type="nucleotide sequence ID" value="NZ_CP136336.1"/>
</dbReference>
<dbReference type="Gene3D" id="2.40.320.10">
    <property type="entry name" value="Hypothetical Protein Pfu-838710-001"/>
    <property type="match status" value="1"/>
</dbReference>
<evidence type="ECO:0000313" key="3">
    <source>
        <dbReference type="Proteomes" id="UP001303946"/>
    </source>
</evidence>
<reference evidence="2 3" key="1">
    <citation type="submission" date="2023-10" db="EMBL/GenBank/DDBJ databases">
        <title>Bacteria for the degradation of biodegradable plastic PBAT(Polybutylene adipate terephthalate).</title>
        <authorList>
            <person name="Weon H.-Y."/>
            <person name="Yeon J."/>
        </authorList>
    </citation>
    <scope>NUCLEOTIDE SEQUENCE [LARGE SCALE GENOMIC DNA]</scope>
    <source>
        <strain evidence="2 3">SBD 7-3</strain>
    </source>
</reference>